<dbReference type="EMBL" id="CAJJDN010000088">
    <property type="protein sequence ID" value="CAD8107363.1"/>
    <property type="molecule type" value="Genomic_DNA"/>
</dbReference>
<reference evidence="1" key="1">
    <citation type="submission" date="2021-01" db="EMBL/GenBank/DDBJ databases">
        <authorList>
            <consortium name="Genoscope - CEA"/>
            <person name="William W."/>
        </authorList>
    </citation>
    <scope>NUCLEOTIDE SEQUENCE</scope>
</reference>
<proteinExistence type="predicted"/>
<dbReference type="Proteomes" id="UP000692954">
    <property type="component" value="Unassembled WGS sequence"/>
</dbReference>
<sequence length="89" mass="10648">MNKHIYQIYTIKQQTISKFDKPIIKTGIRLDIPQLSCQNIDWMEFQKIQEIPAKMVKVRMLRQINRLIQLNQIRNSVQNSIQLSYMVSI</sequence>
<accession>A0A8S1PXW3</accession>
<name>A0A8S1PXW3_9CILI</name>
<evidence type="ECO:0000313" key="1">
    <source>
        <dbReference type="EMBL" id="CAD8107363.1"/>
    </source>
</evidence>
<organism evidence="1 2">
    <name type="scientific">Paramecium sonneborni</name>
    <dbReference type="NCBI Taxonomy" id="65129"/>
    <lineage>
        <taxon>Eukaryota</taxon>
        <taxon>Sar</taxon>
        <taxon>Alveolata</taxon>
        <taxon>Ciliophora</taxon>
        <taxon>Intramacronucleata</taxon>
        <taxon>Oligohymenophorea</taxon>
        <taxon>Peniculida</taxon>
        <taxon>Parameciidae</taxon>
        <taxon>Paramecium</taxon>
    </lineage>
</organism>
<evidence type="ECO:0000313" key="2">
    <source>
        <dbReference type="Proteomes" id="UP000692954"/>
    </source>
</evidence>
<gene>
    <name evidence="1" type="ORF">PSON_ATCC_30995.1.T0880251</name>
</gene>
<comment type="caution">
    <text evidence="1">The sequence shown here is derived from an EMBL/GenBank/DDBJ whole genome shotgun (WGS) entry which is preliminary data.</text>
</comment>
<protein>
    <submittedName>
        <fullName evidence="1">Uncharacterized protein</fullName>
    </submittedName>
</protein>
<dbReference type="AlphaFoldDB" id="A0A8S1PXW3"/>
<keyword evidence="2" id="KW-1185">Reference proteome</keyword>